<comment type="caution">
    <text evidence="2">The sequence shown here is derived from an EMBL/GenBank/DDBJ whole genome shotgun (WGS) entry which is preliminary data.</text>
</comment>
<organism evidence="2 3">
    <name type="scientific">Streptomyces rapamycinicus</name>
    <dbReference type="NCBI Taxonomy" id="1226757"/>
    <lineage>
        <taxon>Bacteria</taxon>
        <taxon>Bacillati</taxon>
        <taxon>Actinomycetota</taxon>
        <taxon>Actinomycetes</taxon>
        <taxon>Kitasatosporales</taxon>
        <taxon>Streptomycetaceae</taxon>
        <taxon>Streptomyces</taxon>
        <taxon>Streptomyces violaceusniger group</taxon>
    </lineage>
</organism>
<feature type="compositionally biased region" description="Polar residues" evidence="1">
    <location>
        <begin position="1"/>
        <end position="10"/>
    </location>
</feature>
<name>A0ABR6LNI3_9ACTN</name>
<feature type="region of interest" description="Disordered" evidence="1">
    <location>
        <begin position="58"/>
        <end position="150"/>
    </location>
</feature>
<feature type="region of interest" description="Disordered" evidence="1">
    <location>
        <begin position="1"/>
        <end position="30"/>
    </location>
</feature>
<dbReference type="Proteomes" id="UP000530530">
    <property type="component" value="Unassembled WGS sequence"/>
</dbReference>
<feature type="compositionally biased region" description="Polar residues" evidence="1">
    <location>
        <begin position="64"/>
        <end position="80"/>
    </location>
</feature>
<sequence length="150" mass="15474">MVEQIPQHQQRFPAAAQPVQDAAEDVQRLVPHPGGQLQFAHPVVELVADARLVQRVGGPHLAQQPAQQHLGSAPGSSAIVSSPRADGRATSRAQLAIHRASSSSTGTGGAPPGQDPPSARRQLPLGAPGSGIPHPHPLRRHPGVVSAALP</sequence>
<dbReference type="EMBL" id="JACHNG010000001">
    <property type="protein sequence ID" value="MBB4783907.1"/>
    <property type="molecule type" value="Genomic_DNA"/>
</dbReference>
<evidence type="ECO:0000313" key="3">
    <source>
        <dbReference type="Proteomes" id="UP000530530"/>
    </source>
</evidence>
<gene>
    <name evidence="2" type="ORF">BJY27_004868</name>
</gene>
<evidence type="ECO:0000256" key="1">
    <source>
        <dbReference type="SAM" id="MobiDB-lite"/>
    </source>
</evidence>
<accession>A0ABR6LNI3</accession>
<protein>
    <submittedName>
        <fullName evidence="2">Uncharacterized protein</fullName>
    </submittedName>
</protein>
<proteinExistence type="predicted"/>
<keyword evidence="3" id="KW-1185">Reference proteome</keyword>
<reference evidence="2 3" key="1">
    <citation type="submission" date="2020-08" db="EMBL/GenBank/DDBJ databases">
        <title>Sequencing the genomes of 1000 actinobacteria strains.</title>
        <authorList>
            <person name="Klenk H.-P."/>
        </authorList>
    </citation>
    <scope>NUCLEOTIDE SEQUENCE [LARGE SCALE GENOMIC DNA]</scope>
    <source>
        <strain evidence="2 3">DSM 41530</strain>
    </source>
</reference>
<evidence type="ECO:0000313" key="2">
    <source>
        <dbReference type="EMBL" id="MBB4783907.1"/>
    </source>
</evidence>